<proteinExistence type="inferred from homology"/>
<dbReference type="PANTHER" id="PTHR21562:SF65">
    <property type="entry name" value="PECTIN ACETYLESTERASE"/>
    <property type="match status" value="1"/>
</dbReference>
<evidence type="ECO:0000313" key="7">
    <source>
        <dbReference type="EMBL" id="KAL1557685.1"/>
    </source>
</evidence>
<comment type="similarity">
    <text evidence="3 6">Belongs to the pectinacetylesterase family.</text>
</comment>
<keyword evidence="5 6" id="KW-0961">Cell wall biogenesis/degradation</keyword>
<dbReference type="PANTHER" id="PTHR21562">
    <property type="entry name" value="NOTUM-RELATED"/>
    <property type="match status" value="1"/>
</dbReference>
<reference evidence="7 8" key="1">
    <citation type="submission" date="2024-06" db="EMBL/GenBank/DDBJ databases">
        <title>A chromosome level genome sequence of Diviner's sage (Salvia divinorum).</title>
        <authorList>
            <person name="Ford S.A."/>
            <person name="Ro D.-K."/>
            <person name="Ness R.W."/>
            <person name="Phillips M.A."/>
        </authorList>
    </citation>
    <scope>NUCLEOTIDE SEQUENCE [LARGE SCALE GENOMIC DNA]</scope>
    <source>
        <strain evidence="7">SAF-2024a</strain>
        <tissue evidence="7">Leaf</tissue>
    </source>
</reference>
<name>A0ABD1HMK5_SALDI</name>
<evidence type="ECO:0000256" key="2">
    <source>
        <dbReference type="ARBA" id="ARBA00004191"/>
    </source>
</evidence>
<accession>A0ABD1HMK5</accession>
<sequence length="356" mass="39375">MWKLHCTIITLMAAACLGVSSLGVPFTEVANATQRRAVCLDGSPAGYYYSAGSGDGAKNWLIYLRGGGWCQNIDSCQSKQNQSFGCNRFLPPFRNLTGILSPNNQINPDCNNWNRIYVGYCDQSSFLGDNEFDDGQGLNLQFRGSRIFDAVVDDLLAKGMSVGENAILSGDSAGALGAILHCDGFRARLPDVGRVKCLSDAGFFLRGEKILNADYRDNFFASTIMFHNISSFLPVKCTERIDPSLCLFPENLVGDIQTPLFILNSAFDIYQVKFLLVPPPPYDRKSWDSCLNNLALREISNNPSRGMFIEACFSHAVAYDERYWSPNSTIKLGNLTIQEAFANCTIIIFSKLMFSP</sequence>
<comment type="caution">
    <text evidence="7">The sequence shown here is derived from an EMBL/GenBank/DDBJ whole genome shotgun (WGS) entry which is preliminary data.</text>
</comment>
<evidence type="ECO:0000313" key="8">
    <source>
        <dbReference type="Proteomes" id="UP001567538"/>
    </source>
</evidence>
<protein>
    <recommendedName>
        <fullName evidence="6">Pectin acetylesterase</fullName>
        <ecNumber evidence="6">3.1.1.-</ecNumber>
    </recommendedName>
</protein>
<evidence type="ECO:0000256" key="5">
    <source>
        <dbReference type="ARBA" id="ARBA00023316"/>
    </source>
</evidence>
<keyword evidence="6 7" id="KW-0378">Hydrolase</keyword>
<dbReference type="AlphaFoldDB" id="A0ABD1HMK5"/>
<keyword evidence="6" id="KW-0964">Secreted</keyword>
<evidence type="ECO:0000256" key="1">
    <source>
        <dbReference type="ARBA" id="ARBA00003534"/>
    </source>
</evidence>
<gene>
    <name evidence="7" type="ORF">AAHA92_08235</name>
</gene>
<keyword evidence="6" id="KW-0732">Signal</keyword>
<dbReference type="InterPro" id="IPR004963">
    <property type="entry name" value="PAE/NOTUM"/>
</dbReference>
<dbReference type="PROSITE" id="PS51257">
    <property type="entry name" value="PROKAR_LIPOPROTEIN"/>
    <property type="match status" value="1"/>
</dbReference>
<dbReference type="GO" id="GO:0016787">
    <property type="term" value="F:hydrolase activity"/>
    <property type="evidence" value="ECO:0007669"/>
    <property type="project" value="UniProtKB-KW"/>
</dbReference>
<organism evidence="7 8">
    <name type="scientific">Salvia divinorum</name>
    <name type="common">Maria pastora</name>
    <name type="synonym">Diviner's sage</name>
    <dbReference type="NCBI Taxonomy" id="28513"/>
    <lineage>
        <taxon>Eukaryota</taxon>
        <taxon>Viridiplantae</taxon>
        <taxon>Streptophyta</taxon>
        <taxon>Embryophyta</taxon>
        <taxon>Tracheophyta</taxon>
        <taxon>Spermatophyta</taxon>
        <taxon>Magnoliopsida</taxon>
        <taxon>eudicotyledons</taxon>
        <taxon>Gunneridae</taxon>
        <taxon>Pentapetalae</taxon>
        <taxon>asterids</taxon>
        <taxon>lamiids</taxon>
        <taxon>Lamiales</taxon>
        <taxon>Lamiaceae</taxon>
        <taxon>Nepetoideae</taxon>
        <taxon>Mentheae</taxon>
        <taxon>Salviinae</taxon>
        <taxon>Salvia</taxon>
        <taxon>Salvia subgen. Calosphace</taxon>
    </lineage>
</organism>
<comment type="subcellular location">
    <subcellularLocation>
        <location evidence="2 6">Secreted</location>
        <location evidence="2 6">Cell wall</location>
    </subcellularLocation>
</comment>
<dbReference type="GO" id="GO:0071555">
    <property type="term" value="P:cell wall organization"/>
    <property type="evidence" value="ECO:0007669"/>
    <property type="project" value="UniProtKB-KW"/>
</dbReference>
<evidence type="ECO:0000256" key="4">
    <source>
        <dbReference type="ARBA" id="ARBA00022512"/>
    </source>
</evidence>
<dbReference type="Proteomes" id="UP001567538">
    <property type="component" value="Unassembled WGS sequence"/>
</dbReference>
<feature type="signal peptide" evidence="6">
    <location>
        <begin position="1"/>
        <end position="21"/>
    </location>
</feature>
<dbReference type="EMBL" id="JBEAFC010000004">
    <property type="protein sequence ID" value="KAL1557685.1"/>
    <property type="molecule type" value="Genomic_DNA"/>
</dbReference>
<feature type="chain" id="PRO_5044534649" description="Pectin acetylesterase" evidence="6">
    <location>
        <begin position="22"/>
        <end position="356"/>
    </location>
</feature>
<evidence type="ECO:0000256" key="6">
    <source>
        <dbReference type="RuleBase" id="RU363114"/>
    </source>
</evidence>
<dbReference type="EC" id="3.1.1.-" evidence="6"/>
<evidence type="ECO:0000256" key="3">
    <source>
        <dbReference type="ARBA" id="ARBA00005784"/>
    </source>
</evidence>
<comment type="function">
    <text evidence="1 6">Hydrolyzes acetyl esters in homogalacturonan regions of pectin. In type I primary cell wall, galacturonic acid residues of pectin can be acetylated at the O-2 and O-3 positions. Decreasing the degree of acetylation of pectin gels in vitro alters their physical properties.</text>
</comment>
<dbReference type="Pfam" id="PF03283">
    <property type="entry name" value="PAE"/>
    <property type="match status" value="1"/>
</dbReference>
<keyword evidence="8" id="KW-1185">Reference proteome</keyword>
<keyword evidence="4 6" id="KW-0134">Cell wall</keyword>